<evidence type="ECO:0000313" key="3">
    <source>
        <dbReference type="Proteomes" id="UP000183843"/>
    </source>
</evidence>
<dbReference type="AlphaFoldDB" id="A0A1I0VQS7"/>
<dbReference type="EMBL" id="FOJX01000001">
    <property type="protein sequence ID" value="SFA78769.1"/>
    <property type="molecule type" value="Genomic_DNA"/>
</dbReference>
<keyword evidence="1" id="KW-0732">Signal</keyword>
<feature type="signal peptide" evidence="1">
    <location>
        <begin position="1"/>
        <end position="21"/>
    </location>
</feature>
<reference evidence="2 3" key="1">
    <citation type="submission" date="2016-10" db="EMBL/GenBank/DDBJ databases">
        <authorList>
            <person name="de Groot N.N."/>
        </authorList>
    </citation>
    <scope>NUCLEOTIDE SEQUENCE [LARGE SCALE GENOMIC DNA]</scope>
    <source>
        <strain evidence="2 3">L14</strain>
    </source>
</reference>
<gene>
    <name evidence="2" type="ORF">SAMN05216587_101866</name>
</gene>
<sequence>MRKLLVLLGFTLLLFSSNANAMSLTNFSTVLGFENYNGTNMNCSAPTDMNGAMFSMNGETVSIEAALNFYNDYGARKNAGGVIKLSGNSGTISFPVKKDESAKVYQIFSDENRDFLLIRTYLDAANGSSICTGMWLVGKADGKFVTYAKLDIVKNAGLLFDDISPSIKNGELWITGTARVYWGADPQAPPRPLSSKYNGVPVKVDGNYCTINSAVLFWDSAAQWFGIRMEN</sequence>
<name>A0A1I0VQS7_SELRU</name>
<evidence type="ECO:0000313" key="2">
    <source>
        <dbReference type="EMBL" id="SFA78769.1"/>
    </source>
</evidence>
<proteinExistence type="predicted"/>
<accession>A0A1I0VQS7</accession>
<dbReference type="Proteomes" id="UP000183843">
    <property type="component" value="Unassembled WGS sequence"/>
</dbReference>
<organism evidence="2 3">
    <name type="scientific">Selenomonas ruminantium</name>
    <dbReference type="NCBI Taxonomy" id="971"/>
    <lineage>
        <taxon>Bacteria</taxon>
        <taxon>Bacillati</taxon>
        <taxon>Bacillota</taxon>
        <taxon>Negativicutes</taxon>
        <taxon>Selenomonadales</taxon>
        <taxon>Selenomonadaceae</taxon>
        <taxon>Selenomonas</taxon>
    </lineage>
</organism>
<feature type="chain" id="PRO_5010213135" evidence="1">
    <location>
        <begin position="22"/>
        <end position="231"/>
    </location>
</feature>
<protein>
    <submittedName>
        <fullName evidence="2">Uncharacterized protein</fullName>
    </submittedName>
</protein>
<evidence type="ECO:0000256" key="1">
    <source>
        <dbReference type="SAM" id="SignalP"/>
    </source>
</evidence>